<evidence type="ECO:0000313" key="4">
    <source>
        <dbReference type="Proteomes" id="UP000660885"/>
    </source>
</evidence>
<dbReference type="Pfam" id="PF02410">
    <property type="entry name" value="RsfS"/>
    <property type="match status" value="1"/>
</dbReference>
<protein>
    <submittedName>
        <fullName evidence="3">RsfS/YbeB/iojap family protein</fullName>
    </submittedName>
</protein>
<dbReference type="PANTHER" id="PTHR21043">
    <property type="entry name" value="IOJAP SUPERFAMILY ORTHOLOG"/>
    <property type="match status" value="1"/>
</dbReference>
<comment type="caution">
    <text evidence="3">The sequence shown here is derived from an EMBL/GenBank/DDBJ whole genome shotgun (WGS) entry which is preliminary data.</text>
</comment>
<evidence type="ECO:0000256" key="2">
    <source>
        <dbReference type="SAM" id="MobiDB-lite"/>
    </source>
</evidence>
<reference evidence="3 4" key="1">
    <citation type="submission" date="2021-01" db="EMBL/GenBank/DDBJ databases">
        <title>Belnapia mucosa sp. nov. and Belnapia arida sp. nov., isolated from the Tabernas Desert (Almeria, Spain).</title>
        <authorList>
            <person name="Molina-Menor E."/>
            <person name="Vidal-Verdu A."/>
            <person name="Calonge A."/>
            <person name="Satari L."/>
            <person name="Pereto J."/>
            <person name="Porcar M."/>
        </authorList>
    </citation>
    <scope>NUCLEOTIDE SEQUENCE [LARGE SCALE GENOMIC DNA]</scope>
    <source>
        <strain evidence="3 4">T18</strain>
    </source>
</reference>
<feature type="region of interest" description="Disordered" evidence="2">
    <location>
        <begin position="146"/>
        <end position="169"/>
    </location>
</feature>
<dbReference type="Proteomes" id="UP000660885">
    <property type="component" value="Unassembled WGS sequence"/>
</dbReference>
<name>A0ABS1UBB4_9PROT</name>
<proteinExistence type="inferred from homology"/>
<sequence>MFGWTRKTFHPPRLDDLGQVFQALAARGTTAEASVARHVLELVAAFALATKHASPTEVLQMHRLGAERAEKWRQDAIPSAMTDGGDPAGHSEWASAWLIETWHLCHIAGEAAISKASRIADWLTQVLGEAQTNLIATETWTERSALSQAQRAAEQDASPTEGFSLDVMSPEASEDSPILAASMRRALERGGARAVLAIDVSETASFTDVMVFATGQDEAHLRILTEIAVEVLGAVGTPNEKEMVIQDGDWILVDGGNTVIHILTHKERERLGLERMWG</sequence>
<comment type="similarity">
    <text evidence="1">Belongs to the Iojap/RsfS family.</text>
</comment>
<dbReference type="InterPro" id="IPR043519">
    <property type="entry name" value="NT_sf"/>
</dbReference>
<dbReference type="InterPro" id="IPR004394">
    <property type="entry name" value="Iojap/RsfS/C7orf30"/>
</dbReference>
<evidence type="ECO:0000256" key="1">
    <source>
        <dbReference type="ARBA" id="ARBA00010574"/>
    </source>
</evidence>
<keyword evidence="4" id="KW-1185">Reference proteome</keyword>
<dbReference type="PANTHER" id="PTHR21043:SF0">
    <property type="entry name" value="MITOCHONDRIAL ASSEMBLY OF RIBOSOMAL LARGE SUBUNIT PROTEIN 1"/>
    <property type="match status" value="1"/>
</dbReference>
<organism evidence="3 4">
    <name type="scientific">Belnapia arida</name>
    <dbReference type="NCBI Taxonomy" id="2804533"/>
    <lineage>
        <taxon>Bacteria</taxon>
        <taxon>Pseudomonadati</taxon>
        <taxon>Pseudomonadota</taxon>
        <taxon>Alphaproteobacteria</taxon>
        <taxon>Acetobacterales</taxon>
        <taxon>Roseomonadaceae</taxon>
        <taxon>Belnapia</taxon>
    </lineage>
</organism>
<dbReference type="SUPFAM" id="SSF81301">
    <property type="entry name" value="Nucleotidyltransferase"/>
    <property type="match status" value="1"/>
</dbReference>
<dbReference type="RefSeq" id="WP_202835155.1">
    <property type="nucleotide sequence ID" value="NZ_JAETWB010000041.1"/>
</dbReference>
<evidence type="ECO:0000313" key="3">
    <source>
        <dbReference type="EMBL" id="MBL6081944.1"/>
    </source>
</evidence>
<gene>
    <name evidence="3" type="ORF">JMJ56_28590</name>
</gene>
<accession>A0ABS1UBB4</accession>
<dbReference type="EMBL" id="JAETWB010000041">
    <property type="protein sequence ID" value="MBL6081944.1"/>
    <property type="molecule type" value="Genomic_DNA"/>
</dbReference>
<dbReference type="Gene3D" id="3.30.460.10">
    <property type="entry name" value="Beta Polymerase, domain 2"/>
    <property type="match status" value="1"/>
</dbReference>